<reference evidence="4" key="1">
    <citation type="submission" date="2017-05" db="EMBL/GenBank/DDBJ databases">
        <authorList>
            <person name="Song R."/>
            <person name="Chenine A.L."/>
            <person name="Ruprecht R.M."/>
        </authorList>
    </citation>
    <scope>NUCLEOTIDE SEQUENCE</scope>
</reference>
<organism evidence="4">
    <name type="scientific">Blastocladiella emersonii</name>
    <name type="common">Aquatic fungus</name>
    <dbReference type="NCBI Taxonomy" id="4808"/>
    <lineage>
        <taxon>Eukaryota</taxon>
        <taxon>Fungi</taxon>
        <taxon>Fungi incertae sedis</taxon>
        <taxon>Blastocladiomycota</taxon>
        <taxon>Blastocladiomycetes</taxon>
        <taxon>Blastocladiales</taxon>
        <taxon>Blastocladiaceae</taxon>
        <taxon>Blastocladiella</taxon>
    </lineage>
</organism>
<protein>
    <submittedName>
        <fullName evidence="4">Alkaline phosphatase D</fullName>
    </submittedName>
</protein>
<evidence type="ECO:0000259" key="2">
    <source>
        <dbReference type="Pfam" id="PF09423"/>
    </source>
</evidence>
<gene>
    <name evidence="4" type="primary">PhoD-5</name>
</gene>
<dbReference type="InterPro" id="IPR038607">
    <property type="entry name" value="PhoD-like_sf"/>
</dbReference>
<feature type="domain" description="PhoD-like phosphatase metallophosphatase" evidence="2">
    <location>
        <begin position="196"/>
        <end position="539"/>
    </location>
</feature>
<dbReference type="Gene3D" id="3.60.21.70">
    <property type="entry name" value="PhoD-like phosphatase"/>
    <property type="match status" value="1"/>
</dbReference>
<feature type="domain" description="Phospholipase D N-terminal" evidence="3">
    <location>
        <begin position="94"/>
        <end position="183"/>
    </location>
</feature>
<dbReference type="InterPro" id="IPR029052">
    <property type="entry name" value="Metallo-depent_PP-like"/>
</dbReference>
<keyword evidence="1" id="KW-0732">Signal</keyword>
<dbReference type="AlphaFoldDB" id="A0A238HJZ4"/>
<dbReference type="PANTHER" id="PTHR43606:SF7">
    <property type="entry name" value="PHOSPHATASE, PUTATIVE (AFU_ORTHOLOGUE AFUA_6G08710)-RELATED"/>
    <property type="match status" value="1"/>
</dbReference>
<proteinExistence type="predicted"/>
<evidence type="ECO:0000259" key="3">
    <source>
        <dbReference type="Pfam" id="PF16655"/>
    </source>
</evidence>
<dbReference type="Pfam" id="PF09423">
    <property type="entry name" value="PhoD"/>
    <property type="match status" value="1"/>
</dbReference>
<evidence type="ECO:0000313" key="4">
    <source>
        <dbReference type="EMBL" id="SMQ44844.1"/>
    </source>
</evidence>
<evidence type="ECO:0000256" key="1">
    <source>
        <dbReference type="SAM" id="SignalP"/>
    </source>
</evidence>
<accession>A0A238HJZ4</accession>
<name>A0A238HJZ4_BLAEM</name>
<dbReference type="InterPro" id="IPR052900">
    <property type="entry name" value="Phospholipid_Metab_Enz"/>
</dbReference>
<dbReference type="CDD" id="cd07389">
    <property type="entry name" value="MPP_PhoD"/>
    <property type="match status" value="1"/>
</dbReference>
<feature type="signal peptide" evidence="1">
    <location>
        <begin position="1"/>
        <end position="18"/>
    </location>
</feature>
<feature type="chain" id="PRO_5012895759" evidence="1">
    <location>
        <begin position="19"/>
        <end position="572"/>
    </location>
</feature>
<dbReference type="Gene3D" id="2.60.40.380">
    <property type="entry name" value="Purple acid phosphatase-like, N-terminal"/>
    <property type="match status" value="1"/>
</dbReference>
<sequence>MKLLLVLAALGMVATVSAANPASAPRIASLVATTPEKLVTNYEKNLAFKSPFVNHPELAVRLASKERVTESLRAIEKAVVGLEKRDAPAVKFAHGVASGDALEDSIILWTKVTPPSKGASVAVEYHVATDSAFSNIVKKGAVLTTADVDFTVKVDASGLTPATKYYYRFVSTGVASMTGRTQTLPPTGAAIKKLKLAVTSCSNMPHGYFHAYRRIAENPDVDMVVMLGDSIYEYDLDGYKPVGGKMPASRDPQPPKVISSLYDYRTRHAQYKTDVDQQAMLAAKGTVITVDDHEFADNAWTGGANNHKDDRDGPWGPRKAAAARAWHEYMPVRILNISSDFKIYRKFQIGNLVDLIMLDTRIDGRDQQAKGDREKRNLMGKEQEAWMLDSLKNSKATWKVLGQQVMFAPLPSKVLAWEIPFLADGWSGYPGPRQRLIDFIVRNKISSVAVLTGDLHASVASDIYNPNGDYDKDTGRGAVMVEFVGPSVTSTGPAQESATLDWLGRGAFKLANKGAKFVDLYRHGYMLVTFTPEKVRTEYKFVNSVKTLDGGADYTAKVLESAVGSNRITYQS</sequence>
<dbReference type="SUPFAM" id="SSF56300">
    <property type="entry name" value="Metallo-dependent phosphatases"/>
    <property type="match status" value="1"/>
</dbReference>
<dbReference type="PANTHER" id="PTHR43606">
    <property type="entry name" value="PHOSPHATASE, PUTATIVE (AFU_ORTHOLOGUE AFUA_6G08710)-RELATED"/>
    <property type="match status" value="1"/>
</dbReference>
<dbReference type="InterPro" id="IPR032093">
    <property type="entry name" value="PhoD_N"/>
</dbReference>
<dbReference type="Pfam" id="PF16655">
    <property type="entry name" value="PhoD_N"/>
    <property type="match status" value="1"/>
</dbReference>
<dbReference type="InterPro" id="IPR018946">
    <property type="entry name" value="PhoD-like_MPP"/>
</dbReference>
<dbReference type="EMBL" id="LT853624">
    <property type="protein sequence ID" value="SMQ44844.1"/>
    <property type="molecule type" value="Genomic_DNA"/>
</dbReference>